<dbReference type="EMBL" id="RBNI01009634">
    <property type="protein sequence ID" value="RUP44088.1"/>
    <property type="molecule type" value="Genomic_DNA"/>
</dbReference>
<sequence>MPFVTSGCWRGRNIMSRWIDEKEMRKEQSLMVMGTDVSFTEDDAYRETGHTMAEIWICDEREILQATAAHP</sequence>
<reference evidence="1 2" key="1">
    <citation type="journal article" date="2018" name="New Phytol.">
        <title>Phylogenomics of Endogonaceae and evolution of mycorrhizas within Mucoromycota.</title>
        <authorList>
            <person name="Chang Y."/>
            <person name="Desiro A."/>
            <person name="Na H."/>
            <person name="Sandor L."/>
            <person name="Lipzen A."/>
            <person name="Clum A."/>
            <person name="Barry K."/>
            <person name="Grigoriev I.V."/>
            <person name="Martin F.M."/>
            <person name="Stajich J.E."/>
            <person name="Smith M.E."/>
            <person name="Bonito G."/>
            <person name="Spatafora J.W."/>
        </authorList>
    </citation>
    <scope>NUCLEOTIDE SEQUENCE [LARGE SCALE GENOMIC DNA]</scope>
    <source>
        <strain evidence="1 2">GMNB39</strain>
    </source>
</reference>
<organism evidence="1 2">
    <name type="scientific">Jimgerdemannia flammicorona</name>
    <dbReference type="NCBI Taxonomy" id="994334"/>
    <lineage>
        <taxon>Eukaryota</taxon>
        <taxon>Fungi</taxon>
        <taxon>Fungi incertae sedis</taxon>
        <taxon>Mucoromycota</taxon>
        <taxon>Mucoromycotina</taxon>
        <taxon>Endogonomycetes</taxon>
        <taxon>Endogonales</taxon>
        <taxon>Endogonaceae</taxon>
        <taxon>Jimgerdemannia</taxon>
    </lineage>
</organism>
<keyword evidence="2" id="KW-1185">Reference proteome</keyword>
<dbReference type="AlphaFoldDB" id="A0A433CZU2"/>
<name>A0A433CZU2_9FUNG</name>
<evidence type="ECO:0000313" key="1">
    <source>
        <dbReference type="EMBL" id="RUP44088.1"/>
    </source>
</evidence>
<evidence type="ECO:0000313" key="2">
    <source>
        <dbReference type="Proteomes" id="UP000268093"/>
    </source>
</evidence>
<dbReference type="Proteomes" id="UP000268093">
    <property type="component" value="Unassembled WGS sequence"/>
</dbReference>
<comment type="caution">
    <text evidence="1">The sequence shown here is derived from an EMBL/GenBank/DDBJ whole genome shotgun (WGS) entry which is preliminary data.</text>
</comment>
<accession>A0A433CZU2</accession>
<proteinExistence type="predicted"/>
<protein>
    <submittedName>
        <fullName evidence="1">Uncharacterized protein</fullName>
    </submittedName>
</protein>
<gene>
    <name evidence="1" type="ORF">BC936DRAFT_149963</name>
</gene>